<dbReference type="GO" id="GO:0005524">
    <property type="term" value="F:ATP binding"/>
    <property type="evidence" value="ECO:0007669"/>
    <property type="project" value="UniProtKB-KW"/>
</dbReference>
<evidence type="ECO:0000256" key="3">
    <source>
        <dbReference type="ARBA" id="ARBA00022763"/>
    </source>
</evidence>
<evidence type="ECO:0000313" key="11">
    <source>
        <dbReference type="Proteomes" id="UP000009005"/>
    </source>
</evidence>
<dbReference type="PATRIC" id="fig|1197325.3.peg.224"/>
<dbReference type="InterPro" id="IPR041445">
    <property type="entry name" value="AAA_lid_4"/>
</dbReference>
<dbReference type="CDD" id="cd00009">
    <property type="entry name" value="AAA"/>
    <property type="match status" value="1"/>
</dbReference>
<dbReference type="GO" id="GO:0016787">
    <property type="term" value="F:hydrolase activity"/>
    <property type="evidence" value="ECO:0007669"/>
    <property type="project" value="UniProtKB-KW"/>
</dbReference>
<dbReference type="RefSeq" id="WP_014849716.1">
    <property type="nucleotide sequence ID" value="NC_018149.1"/>
</dbReference>
<dbReference type="Gene3D" id="1.10.8.60">
    <property type="match status" value="1"/>
</dbReference>
<keyword evidence="2" id="KW-0547">Nucleotide-binding</keyword>
<gene>
    <name evidence="10" type="primary">ruvB</name>
    <name evidence="10" type="ordered locus">WEN_01035</name>
</gene>
<dbReference type="Gene3D" id="1.10.10.10">
    <property type="entry name" value="Winged helix-like DNA-binding domain superfamily/Winged helix DNA-binding domain"/>
    <property type="match status" value="1"/>
</dbReference>
<evidence type="ECO:0000256" key="2">
    <source>
        <dbReference type="ARBA" id="ARBA00022741"/>
    </source>
</evidence>
<dbReference type="Pfam" id="PF05491">
    <property type="entry name" value="WHD_RuvB"/>
    <property type="match status" value="1"/>
</dbReference>
<dbReference type="HOGENOM" id="CLU_055599_1_0_14"/>
<keyword evidence="8" id="KW-0234">DNA repair</keyword>
<dbReference type="GO" id="GO:0003677">
    <property type="term" value="F:DNA binding"/>
    <property type="evidence" value="ECO:0007669"/>
    <property type="project" value="UniProtKB-KW"/>
</dbReference>
<dbReference type="InterPro" id="IPR003593">
    <property type="entry name" value="AAA+_ATPase"/>
</dbReference>
<dbReference type="InterPro" id="IPR036390">
    <property type="entry name" value="WH_DNA-bd_sf"/>
</dbReference>
<proteinExistence type="predicted"/>
<dbReference type="EC" id="3.6.1.-" evidence="10"/>
<dbReference type="SUPFAM" id="SSF52540">
    <property type="entry name" value="P-loop containing nucleoside triphosphate hydrolases"/>
    <property type="match status" value="1"/>
</dbReference>
<dbReference type="InterPro" id="IPR036388">
    <property type="entry name" value="WH-like_DNA-bd_sf"/>
</dbReference>
<dbReference type="InterPro" id="IPR008824">
    <property type="entry name" value="RuvB-like_N"/>
</dbReference>
<dbReference type="Gene3D" id="3.40.50.300">
    <property type="entry name" value="P-loop containing nucleotide triphosphate hydrolases"/>
    <property type="match status" value="1"/>
</dbReference>
<evidence type="ECO:0000256" key="6">
    <source>
        <dbReference type="ARBA" id="ARBA00023125"/>
    </source>
</evidence>
<keyword evidence="3" id="KW-0227">DNA damage</keyword>
<dbReference type="InterPro" id="IPR008823">
    <property type="entry name" value="RuvB_wg_C"/>
</dbReference>
<dbReference type="GO" id="GO:0006281">
    <property type="term" value="P:DNA repair"/>
    <property type="evidence" value="ECO:0007669"/>
    <property type="project" value="UniProtKB-KW"/>
</dbReference>
<dbReference type="SUPFAM" id="SSF46785">
    <property type="entry name" value="Winged helix' DNA-binding domain"/>
    <property type="match status" value="1"/>
</dbReference>
<reference evidence="10 11" key="1">
    <citation type="journal article" date="2012" name="J. Bacteriol.">
        <title>Complete genome sequence of Mycoplasma wenyonii strain Massachusetts.</title>
        <authorList>
            <person name="Dos Santos A.P."/>
            <person name="Guimaraes A.M."/>
            <person name="do Nascimento N.C."/>
            <person name="Sanmiguel P.J."/>
            <person name="Messick J.B."/>
        </authorList>
    </citation>
    <scope>NUCLEOTIDE SEQUENCE [LARGE SCALE GENOMIC DNA]</scope>
    <source>
        <strain evidence="10 11">Massachusetts</strain>
    </source>
</reference>
<protein>
    <submittedName>
        <fullName evidence="10">Holliday junction DNA helicase RuvB</fullName>
        <ecNumber evidence="10">3.6.1.-</ecNumber>
    </submittedName>
</protein>
<name>I6YAM3_MYCWM</name>
<dbReference type="STRING" id="1197325.WEN_01035"/>
<dbReference type="InterPro" id="IPR027417">
    <property type="entry name" value="P-loop_NTPase"/>
</dbReference>
<dbReference type="Proteomes" id="UP000009005">
    <property type="component" value="Chromosome"/>
</dbReference>
<accession>I6YAM3</accession>
<keyword evidence="1" id="KW-0963">Cytoplasm</keyword>
<evidence type="ECO:0000259" key="9">
    <source>
        <dbReference type="SMART" id="SM00382"/>
    </source>
</evidence>
<keyword evidence="11" id="KW-1185">Reference proteome</keyword>
<keyword evidence="7" id="KW-0233">DNA recombination</keyword>
<dbReference type="EMBL" id="CP003703">
    <property type="protein sequence ID" value="AFN65006.1"/>
    <property type="molecule type" value="Genomic_DNA"/>
</dbReference>
<dbReference type="PANTHER" id="PTHR42848">
    <property type="match status" value="1"/>
</dbReference>
<keyword evidence="5" id="KW-0067">ATP-binding</keyword>
<evidence type="ECO:0000256" key="1">
    <source>
        <dbReference type="ARBA" id="ARBA00022490"/>
    </source>
</evidence>
<dbReference type="GO" id="GO:0009378">
    <property type="term" value="F:four-way junction helicase activity"/>
    <property type="evidence" value="ECO:0007669"/>
    <property type="project" value="InterPro"/>
</dbReference>
<evidence type="ECO:0000256" key="5">
    <source>
        <dbReference type="ARBA" id="ARBA00022840"/>
    </source>
</evidence>
<keyword evidence="4 10" id="KW-0378">Hydrolase</keyword>
<dbReference type="InterPro" id="IPR001270">
    <property type="entry name" value="ClpA/B"/>
</dbReference>
<evidence type="ECO:0000313" key="10">
    <source>
        <dbReference type="EMBL" id="AFN65006.1"/>
    </source>
</evidence>
<keyword evidence="6" id="KW-0238">DNA-binding</keyword>
<dbReference type="Pfam" id="PF17864">
    <property type="entry name" value="AAA_lid_4"/>
    <property type="match status" value="1"/>
</dbReference>
<dbReference type="PANTHER" id="PTHR42848:SF1">
    <property type="entry name" value="HOLLIDAY JUNCTION BRANCH MIGRATION COMPLEX SUBUNIT RUVB"/>
    <property type="match status" value="1"/>
</dbReference>
<organism evidence="10 11">
    <name type="scientific">Mycoplasma wenyonii (strain Massachusetts)</name>
    <name type="common">Eperythrozoon wenyonii</name>
    <dbReference type="NCBI Taxonomy" id="1197325"/>
    <lineage>
        <taxon>Bacteria</taxon>
        <taxon>Bacillati</taxon>
        <taxon>Mycoplasmatota</taxon>
        <taxon>Mollicutes</taxon>
        <taxon>Mycoplasmataceae</taxon>
        <taxon>Mycoplasma</taxon>
    </lineage>
</organism>
<dbReference type="GO" id="GO:0006310">
    <property type="term" value="P:DNA recombination"/>
    <property type="evidence" value="ECO:0007669"/>
    <property type="project" value="UniProtKB-KW"/>
</dbReference>
<dbReference type="KEGG" id="mwe:WEN_01035"/>
<dbReference type="SMART" id="SM00382">
    <property type="entry name" value="AAA"/>
    <property type="match status" value="1"/>
</dbReference>
<keyword evidence="10" id="KW-0347">Helicase</keyword>
<dbReference type="NCBIfam" id="NF000868">
    <property type="entry name" value="PRK00080.1"/>
    <property type="match status" value="1"/>
</dbReference>
<dbReference type="AlphaFoldDB" id="I6YAM3"/>
<evidence type="ECO:0000256" key="4">
    <source>
        <dbReference type="ARBA" id="ARBA00022801"/>
    </source>
</evidence>
<feature type="domain" description="AAA+ ATPase" evidence="9">
    <location>
        <begin position="53"/>
        <end position="185"/>
    </location>
</feature>
<sequence>MFKDYLKRNKLHVMIDSETLKARPSFLSEFIGKAEIVKSLKIGISISKKLNKPLEHILFYGPPGVGKTSLAQIIANELKVNIKIVPAINIQTLPDLIGVLNNLRDFDVLFIDEIHSLKQEYAEMLYSALEDNVLDLLVGKNYNSKAIRMQLPRFTLIAATTNLGALPKALEERFGYVFFIDCYEDWEIVALIKSLLKQWELTLSEEEINVIANNSRGIPRNVKRILRRVVDYKTINNSCEIQEIIKECGFIFRGLTEVDLKYLMFLSKAEKETAGIKTIIQGTNIDEQTIIKKIEPYLVFKGYINKGSKGRVLTLKGQKLIKEFKKFKKEKKG</sequence>
<dbReference type="PRINTS" id="PR00300">
    <property type="entry name" value="CLPPROTEASEA"/>
</dbReference>
<evidence type="ECO:0000256" key="7">
    <source>
        <dbReference type="ARBA" id="ARBA00023172"/>
    </source>
</evidence>
<dbReference type="InterPro" id="IPR004605">
    <property type="entry name" value="DNA_helicase_Holl-junc_RuvB"/>
</dbReference>
<evidence type="ECO:0000256" key="8">
    <source>
        <dbReference type="ARBA" id="ARBA00023204"/>
    </source>
</evidence>
<dbReference type="Pfam" id="PF05496">
    <property type="entry name" value="RuvB_N"/>
    <property type="match status" value="1"/>
</dbReference>